<reference evidence="2" key="1">
    <citation type="submission" date="2022-11" db="EMBL/GenBank/DDBJ databases">
        <title>Chromosome-level genome of Pogonophryne albipinna.</title>
        <authorList>
            <person name="Jo E."/>
        </authorList>
    </citation>
    <scope>NUCLEOTIDE SEQUENCE</scope>
    <source>
        <strain evidence="2">SGF0006</strain>
        <tissue evidence="2">Muscle</tissue>
    </source>
</reference>
<dbReference type="AlphaFoldDB" id="A0AAD6B619"/>
<feature type="compositionally biased region" description="Polar residues" evidence="1">
    <location>
        <begin position="45"/>
        <end position="54"/>
    </location>
</feature>
<proteinExistence type="predicted"/>
<evidence type="ECO:0000313" key="2">
    <source>
        <dbReference type="EMBL" id="KAJ4937910.1"/>
    </source>
</evidence>
<evidence type="ECO:0000256" key="1">
    <source>
        <dbReference type="SAM" id="MobiDB-lite"/>
    </source>
</evidence>
<accession>A0AAD6B619</accession>
<name>A0AAD6B619_9TELE</name>
<evidence type="ECO:0000313" key="3">
    <source>
        <dbReference type="Proteomes" id="UP001219934"/>
    </source>
</evidence>
<feature type="region of interest" description="Disordered" evidence="1">
    <location>
        <begin position="1"/>
        <end position="59"/>
    </location>
</feature>
<keyword evidence="3" id="KW-1185">Reference proteome</keyword>
<sequence length="157" mass="17063">MDIRKWLQGAAATRPPPTPPPTENEENAPSSSIAGTTSEELEPCSSASQYTPASQAHPPAAANLCKKPTVAVHYKGVHLKRLLEQRWTGHLATVSVIIKSFNDITSLLTEINYVMAHGAEIRMEATGLLHEMTEPSFPFIAQLVHTVLALLHPPNNI</sequence>
<protein>
    <submittedName>
        <fullName evidence="2">Uncharacterized protein</fullName>
    </submittedName>
</protein>
<dbReference type="EMBL" id="JAPTMU010000009">
    <property type="protein sequence ID" value="KAJ4937910.1"/>
    <property type="molecule type" value="Genomic_DNA"/>
</dbReference>
<organism evidence="2 3">
    <name type="scientific">Pogonophryne albipinna</name>
    <dbReference type="NCBI Taxonomy" id="1090488"/>
    <lineage>
        <taxon>Eukaryota</taxon>
        <taxon>Metazoa</taxon>
        <taxon>Chordata</taxon>
        <taxon>Craniata</taxon>
        <taxon>Vertebrata</taxon>
        <taxon>Euteleostomi</taxon>
        <taxon>Actinopterygii</taxon>
        <taxon>Neopterygii</taxon>
        <taxon>Teleostei</taxon>
        <taxon>Neoteleostei</taxon>
        <taxon>Acanthomorphata</taxon>
        <taxon>Eupercaria</taxon>
        <taxon>Perciformes</taxon>
        <taxon>Notothenioidei</taxon>
        <taxon>Pogonophryne</taxon>
    </lineage>
</organism>
<dbReference type="Proteomes" id="UP001219934">
    <property type="component" value="Unassembled WGS sequence"/>
</dbReference>
<gene>
    <name evidence="2" type="ORF">JOQ06_002539</name>
</gene>
<comment type="caution">
    <text evidence="2">The sequence shown here is derived from an EMBL/GenBank/DDBJ whole genome shotgun (WGS) entry which is preliminary data.</text>
</comment>